<dbReference type="RefSeq" id="WP_089862688.1">
    <property type="nucleotide sequence ID" value="NZ_FOTI01000058.1"/>
</dbReference>
<dbReference type="OrthoDB" id="9789133at2"/>
<dbReference type="SUPFAM" id="SSF56281">
    <property type="entry name" value="Metallo-hydrolase/oxidoreductase"/>
    <property type="match status" value="1"/>
</dbReference>
<name>A0A1I4MSS3_9FIRM</name>
<protein>
    <submittedName>
        <fullName evidence="1">L-ascorbate metabolism protein UlaG, beta-lactamase superfamily</fullName>
    </submittedName>
</protein>
<dbReference type="Pfam" id="PF13483">
    <property type="entry name" value="Lactamase_B_3"/>
    <property type="match status" value="1"/>
</dbReference>
<evidence type="ECO:0000313" key="1">
    <source>
        <dbReference type="EMBL" id="SFM06043.1"/>
    </source>
</evidence>
<sequence>MRIKWWGHSCFLIEKDNLKVITDPYDESLPYSKITDQPDFVTVSHSHFDHNAVQNLTGNFEVIDSASGFKSDQIEVEAIKSYHDDNQGSERGENLIYLIKLGNETICHLGDLGHLLAKDVIAKLAGVNILLIPVGGYYTIDAEQAFSLIKKIKPDLVIPMHYKTDILDFPITGVEKFTDKFEAKQIEKLAQADFETTKFSNKQVIIPDYVKK</sequence>
<proteinExistence type="predicted"/>
<dbReference type="EMBL" id="FOTI01000058">
    <property type="protein sequence ID" value="SFM06043.1"/>
    <property type="molecule type" value="Genomic_DNA"/>
</dbReference>
<organism evidence="1 2">
    <name type="scientific">Halanaerobium salsuginis</name>
    <dbReference type="NCBI Taxonomy" id="29563"/>
    <lineage>
        <taxon>Bacteria</taxon>
        <taxon>Bacillati</taxon>
        <taxon>Bacillota</taxon>
        <taxon>Clostridia</taxon>
        <taxon>Halanaerobiales</taxon>
        <taxon>Halanaerobiaceae</taxon>
        <taxon>Halanaerobium</taxon>
    </lineage>
</organism>
<dbReference type="STRING" id="29563.SAMN02983006_02697"/>
<accession>A0A1I4MSS3</accession>
<reference evidence="1 2" key="1">
    <citation type="submission" date="2016-10" db="EMBL/GenBank/DDBJ databases">
        <authorList>
            <person name="de Groot N.N."/>
        </authorList>
    </citation>
    <scope>NUCLEOTIDE SEQUENCE [LARGE SCALE GENOMIC DNA]</scope>
    <source>
        <strain evidence="1 2">ATCC 51327</strain>
    </source>
</reference>
<dbReference type="InterPro" id="IPR036866">
    <property type="entry name" value="RibonucZ/Hydroxyglut_hydro"/>
</dbReference>
<evidence type="ECO:0000313" key="2">
    <source>
        <dbReference type="Proteomes" id="UP000199006"/>
    </source>
</evidence>
<dbReference type="PANTHER" id="PTHR42967:SF1">
    <property type="entry name" value="MBL FOLD METALLO-HYDROLASE"/>
    <property type="match status" value="1"/>
</dbReference>
<dbReference type="Proteomes" id="UP000199006">
    <property type="component" value="Unassembled WGS sequence"/>
</dbReference>
<dbReference type="Gene3D" id="3.60.15.10">
    <property type="entry name" value="Ribonuclease Z/Hydroxyacylglutathione hydrolase-like"/>
    <property type="match status" value="1"/>
</dbReference>
<dbReference type="PANTHER" id="PTHR42967">
    <property type="entry name" value="METAL DEPENDENT HYDROLASE"/>
    <property type="match status" value="1"/>
</dbReference>
<keyword evidence="2" id="KW-1185">Reference proteome</keyword>
<dbReference type="AlphaFoldDB" id="A0A1I4MSS3"/>
<gene>
    <name evidence="1" type="ORF">SAMN02983006_02697</name>
</gene>